<name>A0ABR2V8V4_9PEZI</name>
<feature type="compositionally biased region" description="Low complexity" evidence="1">
    <location>
        <begin position="132"/>
        <end position="154"/>
    </location>
</feature>
<feature type="compositionally biased region" description="Polar residues" evidence="1">
    <location>
        <begin position="205"/>
        <end position="227"/>
    </location>
</feature>
<feature type="region of interest" description="Disordered" evidence="1">
    <location>
        <begin position="204"/>
        <end position="261"/>
    </location>
</feature>
<sequence length="432" mass="47405">MCRKRYVSCDQMILGPDGNIDACFNGKRDGWIECEAVKKGGKSLPTSRNNRENRCVESGPPVTVIKPCFECQKKRAPLDWPQTITQEQATYDPAEHITKQWFETWLHSVDIFLADNSKVIGASTQKPADHATSPVPVTPVSSPVVRTPSSSTTPYSLPMQQHIATSASPHHVKLETASPSLDGGSDQPFTKPWSVLEQRPRELRSSLSPYRQSSFHSQVPKTTSASQAEAMRTPPVNIENMTGQPHGMPNRRNQAMASSTSPLATSLNAVTRSASDLQQQQPTPNVRDNGCSPLIQLDNQDALNQIYNRQPFNRDNNKTSGLAAEGRVPVQNLCASSDHKITNTPTPYNQLSHNDQQGPKVANGWKQGTIKIEYQGTNCNATGQSAQGHATVERFSKKRSHDMMSGNTRLIDGPSIVNGSPAQMRAEAHMHP</sequence>
<feature type="region of interest" description="Disordered" evidence="1">
    <location>
        <begin position="125"/>
        <end position="156"/>
    </location>
</feature>
<dbReference type="EMBL" id="JARVKF010000079">
    <property type="protein sequence ID" value="KAK9423279.1"/>
    <property type="molecule type" value="Genomic_DNA"/>
</dbReference>
<feature type="region of interest" description="Disordered" evidence="1">
    <location>
        <begin position="405"/>
        <end position="432"/>
    </location>
</feature>
<proteinExistence type="predicted"/>
<evidence type="ECO:0000256" key="1">
    <source>
        <dbReference type="SAM" id="MobiDB-lite"/>
    </source>
</evidence>
<accession>A0ABR2V8V4</accession>
<dbReference type="Proteomes" id="UP001408356">
    <property type="component" value="Unassembled WGS sequence"/>
</dbReference>
<keyword evidence="3" id="KW-1185">Reference proteome</keyword>
<evidence type="ECO:0000313" key="3">
    <source>
        <dbReference type="Proteomes" id="UP001408356"/>
    </source>
</evidence>
<feature type="compositionally biased region" description="Polar residues" evidence="1">
    <location>
        <begin position="251"/>
        <end position="261"/>
    </location>
</feature>
<reference evidence="2 3" key="1">
    <citation type="journal article" date="2024" name="J. Plant Pathol.">
        <title>Sequence and assembly of the genome of Seiridium unicorne, isolate CBS 538.82, causal agent of cypress canker disease.</title>
        <authorList>
            <person name="Scali E."/>
            <person name="Rocca G.D."/>
            <person name="Danti R."/>
            <person name="Garbelotto M."/>
            <person name="Barberini S."/>
            <person name="Baroncelli R."/>
            <person name="Emiliani G."/>
        </authorList>
    </citation>
    <scope>NUCLEOTIDE SEQUENCE [LARGE SCALE GENOMIC DNA]</scope>
    <source>
        <strain evidence="2 3">BM-138-508</strain>
    </source>
</reference>
<gene>
    <name evidence="2" type="ORF">SUNI508_04173</name>
</gene>
<organism evidence="2 3">
    <name type="scientific">Seiridium unicorne</name>
    <dbReference type="NCBI Taxonomy" id="138068"/>
    <lineage>
        <taxon>Eukaryota</taxon>
        <taxon>Fungi</taxon>
        <taxon>Dikarya</taxon>
        <taxon>Ascomycota</taxon>
        <taxon>Pezizomycotina</taxon>
        <taxon>Sordariomycetes</taxon>
        <taxon>Xylariomycetidae</taxon>
        <taxon>Amphisphaeriales</taxon>
        <taxon>Sporocadaceae</taxon>
        <taxon>Seiridium</taxon>
    </lineage>
</organism>
<comment type="caution">
    <text evidence="2">The sequence shown here is derived from an EMBL/GenBank/DDBJ whole genome shotgun (WGS) entry which is preliminary data.</text>
</comment>
<evidence type="ECO:0000313" key="2">
    <source>
        <dbReference type="EMBL" id="KAK9423279.1"/>
    </source>
</evidence>
<protein>
    <submittedName>
        <fullName evidence="2">Uncharacterized protein</fullName>
    </submittedName>
</protein>